<dbReference type="InterPro" id="IPR011761">
    <property type="entry name" value="ATP-grasp"/>
</dbReference>
<evidence type="ECO:0000256" key="1">
    <source>
        <dbReference type="ARBA" id="ARBA00022598"/>
    </source>
</evidence>
<evidence type="ECO:0000256" key="4">
    <source>
        <dbReference type="ARBA" id="ARBA00022840"/>
    </source>
</evidence>
<sequence>MNHTSKTIIIGTNHHNTLSMVRSFGEEGQKVILFIYGAKSSYIACSIYVEKVSFFPSASAAIDAVSSYFDKSGEKPVVIACSDEVSSLMDKRYDELITKCYFFNAGEAGRITTFMDKQKQLELAKECGFSAPSSIDALPEDVKTEEVNYPCFVKPKVSIYGGKNIAICRSKEELKTALIKYNPNYNVLVQDYIQKEYEIVVLGLSVGDKMIISGFIQKHREERGGTTYSTVRPISELNQHIVEACKKLIGQINYQGLWGIECIKQGEDYFFLELNMRNDATTYAMKVAGVNLPYLYQLVVKSADYEPDIKSVRTINSMVEFNDFNFVLKRKIGLLKWIDEYKGAECKYFHSNADPLPCKLNRKEYIKFLRKRILRF</sequence>
<protein>
    <submittedName>
        <fullName evidence="7">ATP-grasp domain-containing protein</fullName>
    </submittedName>
</protein>
<keyword evidence="2 5" id="KW-0547">Nucleotide-binding</keyword>
<dbReference type="Pfam" id="PF02222">
    <property type="entry name" value="ATP-grasp"/>
    <property type="match status" value="1"/>
</dbReference>
<dbReference type="AlphaFoldDB" id="A0ABD7U5R4"/>
<evidence type="ECO:0000256" key="3">
    <source>
        <dbReference type="ARBA" id="ARBA00022755"/>
    </source>
</evidence>
<name>A0ABD7U5R4_BACT4</name>
<keyword evidence="1" id="KW-0436">Ligase</keyword>
<evidence type="ECO:0000256" key="5">
    <source>
        <dbReference type="PROSITE-ProRule" id="PRU00409"/>
    </source>
</evidence>
<dbReference type="GO" id="GO:0006164">
    <property type="term" value="P:purine nucleotide biosynthetic process"/>
    <property type="evidence" value="ECO:0007669"/>
    <property type="project" value="UniProtKB-KW"/>
</dbReference>
<reference evidence="7 8" key="1">
    <citation type="submission" date="2021-06" db="EMBL/GenBank/DDBJ databases">
        <title>Interrogation of the integrated mobile genetic elements in gut-associated Bacteroides with a consensus prediction approach.</title>
        <authorList>
            <person name="Campbell D.E."/>
            <person name="Leigh J.R."/>
            <person name="Kim T."/>
            <person name="England W."/>
            <person name="Whitaker R.J."/>
            <person name="Degnan P.H."/>
        </authorList>
    </citation>
    <scope>NUCLEOTIDE SEQUENCE [LARGE SCALE GENOMIC DNA]</scope>
    <source>
        <strain evidence="7 8">WAL8669</strain>
    </source>
</reference>
<keyword evidence="3" id="KW-0658">Purine biosynthesis</keyword>
<dbReference type="EMBL" id="CP083680">
    <property type="protein sequence ID" value="UYU67029.1"/>
    <property type="molecule type" value="Genomic_DNA"/>
</dbReference>
<dbReference type="PROSITE" id="PS50975">
    <property type="entry name" value="ATP_GRASP"/>
    <property type="match status" value="1"/>
</dbReference>
<dbReference type="PANTHER" id="PTHR43055:SF1">
    <property type="entry name" value="FORMATE-DEPENDENT PHOSPHORIBOSYLGLYCINAMIDE FORMYLTRANSFERASE"/>
    <property type="match status" value="1"/>
</dbReference>
<feature type="domain" description="ATP-grasp" evidence="6">
    <location>
        <begin position="121"/>
        <end position="301"/>
    </location>
</feature>
<dbReference type="SUPFAM" id="SSF56059">
    <property type="entry name" value="Glutathione synthetase ATP-binding domain-like"/>
    <property type="match status" value="1"/>
</dbReference>
<dbReference type="GO" id="GO:0005524">
    <property type="term" value="F:ATP binding"/>
    <property type="evidence" value="ECO:0007669"/>
    <property type="project" value="UniProtKB-UniRule"/>
</dbReference>
<accession>A0ABD7U5R4</accession>
<dbReference type="PANTHER" id="PTHR43055">
    <property type="entry name" value="FORMATE-DEPENDENT PHOSPHORIBOSYLGLYCINAMIDE FORMYLTRANSFERASE"/>
    <property type="match status" value="1"/>
</dbReference>
<keyword evidence="4 5" id="KW-0067">ATP-binding</keyword>
<gene>
    <name evidence="7" type="ORF">KQP68_01745</name>
</gene>
<evidence type="ECO:0000313" key="7">
    <source>
        <dbReference type="EMBL" id="UYU67029.1"/>
    </source>
</evidence>
<proteinExistence type="predicted"/>
<dbReference type="Proteomes" id="UP001156218">
    <property type="component" value="Chromosome"/>
</dbReference>
<dbReference type="Gene3D" id="3.30.470.20">
    <property type="entry name" value="ATP-grasp fold, B domain"/>
    <property type="match status" value="1"/>
</dbReference>
<organism evidence="7 8">
    <name type="scientific">Bacteroides thetaiotaomicron</name>
    <dbReference type="NCBI Taxonomy" id="818"/>
    <lineage>
        <taxon>Bacteria</taxon>
        <taxon>Pseudomonadati</taxon>
        <taxon>Bacteroidota</taxon>
        <taxon>Bacteroidia</taxon>
        <taxon>Bacteroidales</taxon>
        <taxon>Bacteroidaceae</taxon>
        <taxon>Bacteroides</taxon>
    </lineage>
</organism>
<dbReference type="GO" id="GO:0016874">
    <property type="term" value="F:ligase activity"/>
    <property type="evidence" value="ECO:0007669"/>
    <property type="project" value="UniProtKB-KW"/>
</dbReference>
<dbReference type="InterPro" id="IPR003135">
    <property type="entry name" value="ATP-grasp_carboxylate-amine"/>
</dbReference>
<dbReference type="Gene3D" id="3.30.1490.20">
    <property type="entry name" value="ATP-grasp fold, A domain"/>
    <property type="match status" value="1"/>
</dbReference>
<evidence type="ECO:0000259" key="6">
    <source>
        <dbReference type="PROSITE" id="PS50975"/>
    </source>
</evidence>
<evidence type="ECO:0000313" key="8">
    <source>
        <dbReference type="Proteomes" id="UP001156218"/>
    </source>
</evidence>
<evidence type="ECO:0000256" key="2">
    <source>
        <dbReference type="ARBA" id="ARBA00022741"/>
    </source>
</evidence>
<dbReference type="RefSeq" id="WP_117977406.1">
    <property type="nucleotide sequence ID" value="NZ_CP083680.1"/>
</dbReference>
<dbReference type="InterPro" id="IPR013815">
    <property type="entry name" value="ATP_grasp_subdomain_1"/>
</dbReference>